<evidence type="ECO:0000313" key="2">
    <source>
        <dbReference type="Proteomes" id="UP000307943"/>
    </source>
</evidence>
<organism evidence="1 2">
    <name type="scientific">Paenibacillus hemerocallicola</name>
    <dbReference type="NCBI Taxonomy" id="1172614"/>
    <lineage>
        <taxon>Bacteria</taxon>
        <taxon>Bacillati</taxon>
        <taxon>Bacillota</taxon>
        <taxon>Bacilli</taxon>
        <taxon>Bacillales</taxon>
        <taxon>Paenibacillaceae</taxon>
        <taxon>Paenibacillus</taxon>
    </lineage>
</organism>
<dbReference type="InterPro" id="IPR036188">
    <property type="entry name" value="FAD/NAD-bd_sf"/>
</dbReference>
<sequence>MDRTECSLLIYGATLAGLGAAAAALEAKRDVVVVERTSLVGREFIEAFNPGGEWGKPATDFGQSVRSDWIKRNLMEENGPVHLPGLHPVLCLLIKQYGLKVRFLTEIVGVAERDGRYEVLLHDASGCRPLLVEEILDTSTERLTVPGGLATPESKRLNAYLHHPDLRNAAVPAPFDDSMSVCGGRFPSEVILKVNVAPGADWLQARQRLHQFWQARPAEWASWTIAAVAGTFDSTVPGGPQRLGERWSWLPSEAFANPLSAIDQGYGSYAGTEGIRDAAKAGK</sequence>
<comment type="caution">
    <text evidence="1">The sequence shown here is derived from an EMBL/GenBank/DDBJ whole genome shotgun (WGS) entry which is preliminary data.</text>
</comment>
<proteinExistence type="predicted"/>
<accession>A0A5C4SXG9</accession>
<name>A0A5C4SXG9_9BACL</name>
<evidence type="ECO:0008006" key="3">
    <source>
        <dbReference type="Google" id="ProtNLM"/>
    </source>
</evidence>
<dbReference type="RefSeq" id="WP_139607858.1">
    <property type="nucleotide sequence ID" value="NZ_VDCQ01000124.1"/>
</dbReference>
<dbReference type="EMBL" id="VDCQ01000124">
    <property type="protein sequence ID" value="TNJ54638.1"/>
    <property type="molecule type" value="Genomic_DNA"/>
</dbReference>
<dbReference type="Proteomes" id="UP000307943">
    <property type="component" value="Unassembled WGS sequence"/>
</dbReference>
<keyword evidence="2" id="KW-1185">Reference proteome</keyword>
<protein>
    <recommendedName>
        <fullName evidence="3">FAD-binding protein</fullName>
    </recommendedName>
</protein>
<gene>
    <name evidence="1" type="ORF">FE784_39865</name>
</gene>
<dbReference type="AlphaFoldDB" id="A0A5C4SXG9"/>
<dbReference type="OrthoDB" id="2598907at2"/>
<dbReference type="SUPFAM" id="SSF51905">
    <property type="entry name" value="FAD/NAD(P)-binding domain"/>
    <property type="match status" value="1"/>
</dbReference>
<evidence type="ECO:0000313" key="1">
    <source>
        <dbReference type="EMBL" id="TNJ54638.1"/>
    </source>
</evidence>
<reference evidence="1 2" key="1">
    <citation type="submission" date="2019-05" db="EMBL/GenBank/DDBJ databases">
        <title>We sequenced the genome of Paenibacillus hemerocallicola KCTC 33185 for further insight into its adaptation and study the phylogeny of Paenibacillus.</title>
        <authorList>
            <person name="Narsing Rao M.P."/>
        </authorList>
    </citation>
    <scope>NUCLEOTIDE SEQUENCE [LARGE SCALE GENOMIC DNA]</scope>
    <source>
        <strain evidence="1 2">KCTC 33185</strain>
    </source>
</reference>